<name>A0ABD2CS74_VESMC</name>
<proteinExistence type="predicted"/>
<sequence length="66" mass="7594">MIGYYVSMVTKQCRNKSVHLPGTNWAPTINLTMNHIYFKVTNRESANKVTLFRTVDILKRFSSGTI</sequence>
<accession>A0ABD2CS74</accession>
<dbReference type="EMBL" id="JAYRBN010000037">
    <property type="protein sequence ID" value="KAL2747033.1"/>
    <property type="molecule type" value="Genomic_DNA"/>
</dbReference>
<dbReference type="Proteomes" id="UP001607303">
    <property type="component" value="Unassembled WGS sequence"/>
</dbReference>
<reference evidence="1 2" key="1">
    <citation type="journal article" date="2024" name="Ann. Entomol. Soc. Am.">
        <title>Genomic analyses of the southern and eastern yellowjacket wasps (Hymenoptera: Vespidae) reveal evolutionary signatures of social life.</title>
        <authorList>
            <person name="Catto M.A."/>
            <person name="Caine P.B."/>
            <person name="Orr S.E."/>
            <person name="Hunt B.G."/>
            <person name="Goodisman M.A.D."/>
        </authorList>
    </citation>
    <scope>NUCLEOTIDE SEQUENCE [LARGE SCALE GENOMIC DNA]</scope>
    <source>
        <strain evidence="1">232</strain>
        <tissue evidence="1">Head and thorax</tissue>
    </source>
</reference>
<dbReference type="AlphaFoldDB" id="A0ABD2CS74"/>
<gene>
    <name evidence="1" type="ORF">V1477_005403</name>
</gene>
<keyword evidence="2" id="KW-1185">Reference proteome</keyword>
<evidence type="ECO:0000313" key="1">
    <source>
        <dbReference type="EMBL" id="KAL2747033.1"/>
    </source>
</evidence>
<organism evidence="1 2">
    <name type="scientific">Vespula maculifrons</name>
    <name type="common">Eastern yellow jacket</name>
    <name type="synonym">Wasp</name>
    <dbReference type="NCBI Taxonomy" id="7453"/>
    <lineage>
        <taxon>Eukaryota</taxon>
        <taxon>Metazoa</taxon>
        <taxon>Ecdysozoa</taxon>
        <taxon>Arthropoda</taxon>
        <taxon>Hexapoda</taxon>
        <taxon>Insecta</taxon>
        <taxon>Pterygota</taxon>
        <taxon>Neoptera</taxon>
        <taxon>Endopterygota</taxon>
        <taxon>Hymenoptera</taxon>
        <taxon>Apocrita</taxon>
        <taxon>Aculeata</taxon>
        <taxon>Vespoidea</taxon>
        <taxon>Vespidae</taxon>
        <taxon>Vespinae</taxon>
        <taxon>Vespula</taxon>
    </lineage>
</organism>
<evidence type="ECO:0000313" key="2">
    <source>
        <dbReference type="Proteomes" id="UP001607303"/>
    </source>
</evidence>
<protein>
    <submittedName>
        <fullName evidence="1">Uncharacterized protein</fullName>
    </submittedName>
</protein>
<comment type="caution">
    <text evidence="1">The sequence shown here is derived from an EMBL/GenBank/DDBJ whole genome shotgun (WGS) entry which is preliminary data.</text>
</comment>